<keyword evidence="6" id="KW-1185">Reference proteome</keyword>
<dbReference type="GO" id="GO:0055037">
    <property type="term" value="C:recycling endosome"/>
    <property type="evidence" value="ECO:0007669"/>
    <property type="project" value="TreeGrafter"/>
</dbReference>
<reference evidence="5 6" key="1">
    <citation type="journal article" date="2023" name="BMC Biol.">
        <title>The compact genome of the sponge Oopsacas minuta (Hexactinellida) is lacking key metazoan core genes.</title>
        <authorList>
            <person name="Santini S."/>
            <person name="Schenkelaars Q."/>
            <person name="Jourda C."/>
            <person name="Duchesne M."/>
            <person name="Belahbib H."/>
            <person name="Rocher C."/>
            <person name="Selva M."/>
            <person name="Riesgo A."/>
            <person name="Vervoort M."/>
            <person name="Leys S.P."/>
            <person name="Kodjabachian L."/>
            <person name="Le Bivic A."/>
            <person name="Borchiellini C."/>
            <person name="Claverie J.M."/>
            <person name="Renard E."/>
        </authorList>
    </citation>
    <scope>NUCLEOTIDE SEQUENCE [LARGE SCALE GENOMIC DNA]</scope>
    <source>
        <strain evidence="5">SPO-2</strain>
    </source>
</reference>
<keyword evidence="1" id="KW-0597">Phosphoprotein</keyword>
<feature type="region of interest" description="Disordered" evidence="3">
    <location>
        <begin position="1016"/>
        <end position="1082"/>
    </location>
</feature>
<feature type="region of interest" description="Disordered" evidence="3">
    <location>
        <begin position="246"/>
        <end position="270"/>
    </location>
</feature>
<evidence type="ECO:0000256" key="3">
    <source>
        <dbReference type="SAM" id="MobiDB-lite"/>
    </source>
</evidence>
<proteinExistence type="predicted"/>
<dbReference type="Gene3D" id="2.30.29.30">
    <property type="entry name" value="Pleckstrin-homology domain (PH domain)/Phosphotyrosine-binding domain (PTB)"/>
    <property type="match status" value="5"/>
</dbReference>
<dbReference type="PANTHER" id="PTHR22902:SF27">
    <property type="entry name" value="PLECKSTRIN HOMOLOGY DOMAIN-CONTAINING FAMILY A MEMBER 3"/>
    <property type="match status" value="1"/>
</dbReference>
<dbReference type="SUPFAM" id="SSF50729">
    <property type="entry name" value="PH domain-like"/>
    <property type="match status" value="5"/>
</dbReference>
<dbReference type="Pfam" id="PF00169">
    <property type="entry name" value="PH"/>
    <property type="match status" value="3"/>
</dbReference>
<evidence type="ECO:0000256" key="2">
    <source>
        <dbReference type="SAM" id="Coils"/>
    </source>
</evidence>
<feature type="compositionally biased region" description="Polar residues" evidence="3">
    <location>
        <begin position="1016"/>
        <end position="1045"/>
    </location>
</feature>
<dbReference type="SMART" id="SM00233">
    <property type="entry name" value="PH"/>
    <property type="match status" value="6"/>
</dbReference>
<protein>
    <recommendedName>
        <fullName evidence="4">PH domain-containing protein</fullName>
    </recommendedName>
</protein>
<comment type="caution">
    <text evidence="5">The sequence shown here is derived from an EMBL/GenBank/DDBJ whole genome shotgun (WGS) entry which is preliminary data.</text>
</comment>
<dbReference type="InterPro" id="IPR045188">
    <property type="entry name" value="Boi1/Boi2-like"/>
</dbReference>
<feature type="coiled-coil region" evidence="2">
    <location>
        <begin position="1246"/>
        <end position="1294"/>
    </location>
</feature>
<dbReference type="InterPro" id="IPR011993">
    <property type="entry name" value="PH-like_dom_sf"/>
</dbReference>
<dbReference type="PROSITE" id="PS50003">
    <property type="entry name" value="PH_DOMAIN"/>
    <property type="match status" value="5"/>
</dbReference>
<dbReference type="Proteomes" id="UP001165289">
    <property type="component" value="Unassembled WGS sequence"/>
</dbReference>
<organism evidence="5 6">
    <name type="scientific">Oopsacas minuta</name>
    <dbReference type="NCBI Taxonomy" id="111878"/>
    <lineage>
        <taxon>Eukaryota</taxon>
        <taxon>Metazoa</taxon>
        <taxon>Porifera</taxon>
        <taxon>Hexactinellida</taxon>
        <taxon>Hexasterophora</taxon>
        <taxon>Lyssacinosida</taxon>
        <taxon>Leucopsacidae</taxon>
        <taxon>Oopsacas</taxon>
    </lineage>
</organism>
<feature type="domain" description="PH" evidence="4">
    <location>
        <begin position="587"/>
        <end position="698"/>
    </location>
</feature>
<evidence type="ECO:0000313" key="6">
    <source>
        <dbReference type="Proteomes" id="UP001165289"/>
    </source>
</evidence>
<evidence type="ECO:0000259" key="4">
    <source>
        <dbReference type="PROSITE" id="PS50003"/>
    </source>
</evidence>
<dbReference type="GO" id="GO:0001881">
    <property type="term" value="P:receptor recycling"/>
    <property type="evidence" value="ECO:0007669"/>
    <property type="project" value="TreeGrafter"/>
</dbReference>
<dbReference type="InterPro" id="IPR001849">
    <property type="entry name" value="PH_domain"/>
</dbReference>
<feature type="domain" description="PH" evidence="4">
    <location>
        <begin position="89"/>
        <end position="200"/>
    </location>
</feature>
<keyword evidence="2" id="KW-0175">Coiled coil</keyword>
<dbReference type="GO" id="GO:0005769">
    <property type="term" value="C:early endosome"/>
    <property type="evidence" value="ECO:0007669"/>
    <property type="project" value="TreeGrafter"/>
</dbReference>
<gene>
    <name evidence="5" type="ORF">LOD99_6644</name>
</gene>
<evidence type="ECO:0000313" key="5">
    <source>
        <dbReference type="EMBL" id="KAI6649640.1"/>
    </source>
</evidence>
<dbReference type="CDD" id="cd00821">
    <property type="entry name" value="PH"/>
    <property type="match status" value="3"/>
</dbReference>
<evidence type="ECO:0000256" key="1">
    <source>
        <dbReference type="ARBA" id="ARBA00022553"/>
    </source>
</evidence>
<feature type="domain" description="PH" evidence="4">
    <location>
        <begin position="922"/>
        <end position="1018"/>
    </location>
</feature>
<feature type="domain" description="PH" evidence="4">
    <location>
        <begin position="1081"/>
        <end position="1176"/>
    </location>
</feature>
<feature type="compositionally biased region" description="Polar residues" evidence="3">
    <location>
        <begin position="1060"/>
        <end position="1071"/>
    </location>
</feature>
<name>A0AAV7JMP0_9METZ</name>
<dbReference type="GO" id="GO:0042147">
    <property type="term" value="P:retrograde transport, endosome to Golgi"/>
    <property type="evidence" value="ECO:0007669"/>
    <property type="project" value="TreeGrafter"/>
</dbReference>
<feature type="region of interest" description="Disordered" evidence="3">
    <location>
        <begin position="529"/>
        <end position="580"/>
    </location>
</feature>
<accession>A0AAV7JMP0</accession>
<sequence>MATLFSLPIESLDPTQISTFLTNLPIFLPSLQKLLTEISETAEVPPSFKLLHDEITVSLEKLRTHATRPQNDKSPDYAPIMNKTVFSRAKHKQGNLLYKIITDEGEDWVQHFVRVRENILEIFLEEPAKEQTEFSEKPLKSLTLATSFTFILDGSQAGLSKPNSFAIRLQAGKESHDECFVCSSPSECRHWLEALQIAQTQSETVHMPPDPTTYEGPRELPDPLFHYEVPRVNFRRESFSRVSKASSGSYDRISGDSSMPDLNVSQDKKPSGRFRNLVTKLYKKDKEISSPISIDLQKLTPIGISIAGVLNVKFYMSNEPQAYWSILISTKLFLYENYEKLATQTPSYSLNMQDFKFQKGPPSESKFKLFHNQNSVENIQIETNANQSWAKSIIAIANAFDFTDEIGEDDEVQPVYDIPKKQPRVTSVFVTPDNEISVYDVPSQKPRIVHQESTPPQLRPEDMYDVPSKTPRPVKSEGTPPEMRPQDLYDVPSQNIRPVHSREDSDINEDMYDVPSNRPVVPPRPNFSYGSVYCDSDSPPVSPTNDHPREQIHSKFSPPPALPSPRPIDPVIRSSNPEITNIDSASPVSVEGFLKLLTDVNQWTKFFFILRDRFLQAFDDVTKLNSPVLILDISCSDFSFIPQEESKRKCTFSLGTSSLIFNPAKKTSRFSFHNDFIFAADSFREFKTWRTAIFEIQGVYMISKKSNSFDQLATFDEMNPRKPKPIRRVFSSMRRRESTWYGRAEQKFVPEDHVYVSKTKSKSISLPITSRNSEKIYSRVYETNQGKDPGNGVLTGFLLIFSGTEWKKHWFELRNIFITCFESQESIRTIFEIDLSKCKITEASKETNRDFSFKLTNTAGDIVYFFCADNEHIYTDWITALILISIRKSITSPPLPDEVAQDSLDGSGLLNGNLPNDSPTKSPQFKGNLLKRTSNGKWEQRYCIVKNCVMLIYRPNQTTPLQRIQLTDSLINVCNSLDVLKNHAFEIRVVNSPDLHLFAAFSESKLEEWLSGLRNASSPRSPFALTDSSSSQEKIDTSLDSTLNKLTPEVKNSRPPKPTRSGSTREVSTQLDKLPASHLQNPSKVGKLDYRSVSSKVWGRRHCIVHDLCLYIYLHPSSEHPQKVFALPGCEIKSSWHETSKYLSFSIENRTMKAYLSTQSLHDMQKWVEVLTTIANSATSSRENGLDLPENSSEIPHYKLQTSTPNQNMKATNHAEIQSLIYHSNKDVFDTYFHSNQASTNLRNSIESIQKKRSNLQGHLLKLKQNKQKEPEKIKKIKELLAKYDEAIQEFRATMESNKTETSSTIAFLEIQLDNSLNGLRSLTLSNGELSLSNGIRGISFDSETLI</sequence>
<feature type="region of interest" description="Disordered" evidence="3">
    <location>
        <begin position="441"/>
        <end position="489"/>
    </location>
</feature>
<feature type="domain" description="PH" evidence="4">
    <location>
        <begin position="791"/>
        <end position="886"/>
    </location>
</feature>
<dbReference type="EMBL" id="JAKMXF010000319">
    <property type="protein sequence ID" value="KAI6649640.1"/>
    <property type="molecule type" value="Genomic_DNA"/>
</dbReference>
<dbReference type="GO" id="GO:0005829">
    <property type="term" value="C:cytosol"/>
    <property type="evidence" value="ECO:0007669"/>
    <property type="project" value="GOC"/>
</dbReference>
<dbReference type="PANTHER" id="PTHR22902">
    <property type="entry name" value="SESQUIPEDALIAN"/>
    <property type="match status" value="1"/>
</dbReference>
<dbReference type="GO" id="GO:0007032">
    <property type="term" value="P:endosome organization"/>
    <property type="evidence" value="ECO:0007669"/>
    <property type="project" value="TreeGrafter"/>
</dbReference>
<feature type="compositionally biased region" description="Pro residues" evidence="3">
    <location>
        <begin position="557"/>
        <end position="568"/>
    </location>
</feature>
<dbReference type="GO" id="GO:0005802">
    <property type="term" value="C:trans-Golgi network"/>
    <property type="evidence" value="ECO:0007669"/>
    <property type="project" value="TreeGrafter"/>
</dbReference>